<dbReference type="EMBL" id="JAPXGO010000001">
    <property type="protein sequence ID" value="MCZ6159323.1"/>
    <property type="molecule type" value="Genomic_DNA"/>
</dbReference>
<gene>
    <name evidence="1" type="ORF">O6B32_02345</name>
</gene>
<dbReference type="AlphaFoldDB" id="A0A9Q4PRN6"/>
<comment type="caution">
    <text evidence="1">The sequence shown here is derived from an EMBL/GenBank/DDBJ whole genome shotgun (WGS) entry which is preliminary data.</text>
</comment>
<dbReference type="Proteomes" id="UP001075225">
    <property type="component" value="Unassembled WGS sequence"/>
</dbReference>
<name>A0A9Q4PRN6_9BACT</name>
<reference evidence="1" key="1">
    <citation type="submission" date="2022-12" db="EMBL/GenBank/DDBJ databases">
        <title>Species Delineation and Comparative Genomics within the Campylobacter ureolyticus Complex.</title>
        <authorList>
            <person name="Maki J."/>
            <person name="Howard M."/>
            <person name="Connelly S."/>
            <person name="Hardy D.J."/>
            <person name="Cameron A."/>
        </authorList>
    </citation>
    <scope>NUCLEOTIDE SEQUENCE</scope>
    <source>
        <strain evidence="1">URMC_787</strain>
    </source>
</reference>
<accession>A0A9Q4PRN6</accession>
<evidence type="ECO:0000313" key="2">
    <source>
        <dbReference type="Proteomes" id="UP001075225"/>
    </source>
</evidence>
<sequence>MATHEGEKKLNASDAFKLEISLLNKIFEELKFLNETISGSSFEEKKSNENKNQ</sequence>
<evidence type="ECO:0000313" key="1">
    <source>
        <dbReference type="EMBL" id="MCZ6159323.1"/>
    </source>
</evidence>
<protein>
    <submittedName>
        <fullName evidence="1">Uncharacterized protein</fullName>
    </submittedName>
</protein>
<proteinExistence type="predicted"/>
<organism evidence="1 2">
    <name type="scientific">Campylobacter ureolyticus</name>
    <dbReference type="NCBI Taxonomy" id="827"/>
    <lineage>
        <taxon>Bacteria</taxon>
        <taxon>Pseudomonadati</taxon>
        <taxon>Campylobacterota</taxon>
        <taxon>Epsilonproteobacteria</taxon>
        <taxon>Campylobacterales</taxon>
        <taxon>Campylobacteraceae</taxon>
        <taxon>Campylobacter</taxon>
    </lineage>
</organism>
<dbReference type="RefSeq" id="WP_269484380.1">
    <property type="nucleotide sequence ID" value="NZ_JAPXGH010000009.1"/>
</dbReference>